<dbReference type="Proteomes" id="UP001197028">
    <property type="component" value="Unassembled WGS sequence"/>
</dbReference>
<dbReference type="RefSeq" id="WP_215863149.1">
    <property type="nucleotide sequence ID" value="NZ_JABELD010000033.1"/>
</dbReference>
<gene>
    <name evidence="2" type="ORF">HJG40_04930</name>
</gene>
<evidence type="ECO:0000313" key="2">
    <source>
        <dbReference type="EMBL" id="MBU2738145.1"/>
    </source>
</evidence>
<name>A0ABS5ZNE1_9PROT</name>
<feature type="region of interest" description="Disordered" evidence="1">
    <location>
        <begin position="145"/>
        <end position="171"/>
    </location>
</feature>
<sequence length="274" mass="32390">MTFLNLNQLIKFVEDGHVERILWLDAEGPGYVCIDIHASNANPFYRRHEDITRLIEQYSVLQCTEDPFFLTVNEDQLSTSQRNKRSERYARIVPLLNQQPDVFDLRKRGQMIAQTVLANGESRHSLLRLLRRYWQRGMTPNAMLPDYANSGASGRERVATGKRRGRPPKNNEFSVNVTSEMRSIFKAAVTKFYGMHPVFELTECYYAMLRTYFSDPVVDPDIGRQEWVLRPDAPSWWQFRYWYHKDNDIFDLKRRRVSSRIYDKDMPLRKIILA</sequence>
<evidence type="ECO:0000256" key="1">
    <source>
        <dbReference type="SAM" id="MobiDB-lite"/>
    </source>
</evidence>
<keyword evidence="3" id="KW-1185">Reference proteome</keyword>
<comment type="caution">
    <text evidence="2">The sequence shown here is derived from an EMBL/GenBank/DDBJ whole genome shotgun (WGS) entry which is preliminary data.</text>
</comment>
<accession>A0ABS5ZNE1</accession>
<organism evidence="2 3">
    <name type="scientific">Acidithiobacillus concretivorus</name>
    <dbReference type="NCBI Taxonomy" id="3063952"/>
    <lineage>
        <taxon>Bacteria</taxon>
        <taxon>Pseudomonadati</taxon>
        <taxon>Pseudomonadota</taxon>
        <taxon>Acidithiobacillia</taxon>
        <taxon>Acidithiobacillales</taxon>
        <taxon>Acidithiobacillaceae</taxon>
        <taxon>Acidithiobacillus</taxon>
    </lineage>
</organism>
<proteinExistence type="predicted"/>
<evidence type="ECO:0000313" key="3">
    <source>
        <dbReference type="Proteomes" id="UP001197028"/>
    </source>
</evidence>
<reference evidence="2 3" key="1">
    <citation type="journal article" date="2021" name="ISME J.">
        <title>Genomic evolution of the class Acidithiobacillia: deep-branching Proteobacteria living in extreme acidic conditions.</title>
        <authorList>
            <person name="Moya-Beltran A."/>
            <person name="Beard S."/>
            <person name="Rojas-Villalobos C."/>
            <person name="Issotta F."/>
            <person name="Gallardo Y."/>
            <person name="Ulloa R."/>
            <person name="Giaveno A."/>
            <person name="Degli Esposti M."/>
            <person name="Johnson D.B."/>
            <person name="Quatrini R."/>
        </authorList>
    </citation>
    <scope>NUCLEOTIDE SEQUENCE [LARGE SCALE GENOMIC DNA]</scope>
    <source>
        <strain evidence="2 3">ATCC 19703</strain>
    </source>
</reference>
<dbReference type="EMBL" id="JABELD010000033">
    <property type="protein sequence ID" value="MBU2738145.1"/>
    <property type="molecule type" value="Genomic_DNA"/>
</dbReference>
<protein>
    <submittedName>
        <fullName evidence="2">Uncharacterized protein</fullName>
    </submittedName>
</protein>